<evidence type="ECO:0000313" key="2">
    <source>
        <dbReference type="EMBL" id="KAH9290697.1"/>
    </source>
</evidence>
<gene>
    <name evidence="2" type="ORF">KI387_034814</name>
</gene>
<evidence type="ECO:0000256" key="1">
    <source>
        <dbReference type="SAM" id="Phobius"/>
    </source>
</evidence>
<comment type="caution">
    <text evidence="2">The sequence shown here is derived from an EMBL/GenBank/DDBJ whole genome shotgun (WGS) entry which is preliminary data.</text>
</comment>
<name>A0AA38F766_TAXCH</name>
<proteinExistence type="predicted"/>
<reference evidence="2 3" key="1">
    <citation type="journal article" date="2021" name="Nat. Plants">
        <title>The Taxus genome provides insights into paclitaxel biosynthesis.</title>
        <authorList>
            <person name="Xiong X."/>
            <person name="Gou J."/>
            <person name="Liao Q."/>
            <person name="Li Y."/>
            <person name="Zhou Q."/>
            <person name="Bi G."/>
            <person name="Li C."/>
            <person name="Du R."/>
            <person name="Wang X."/>
            <person name="Sun T."/>
            <person name="Guo L."/>
            <person name="Liang H."/>
            <person name="Lu P."/>
            <person name="Wu Y."/>
            <person name="Zhang Z."/>
            <person name="Ro D.K."/>
            <person name="Shang Y."/>
            <person name="Huang S."/>
            <person name="Yan J."/>
        </authorList>
    </citation>
    <scope>NUCLEOTIDE SEQUENCE [LARGE SCALE GENOMIC DNA]</scope>
    <source>
        <strain evidence="2">Ta-2019</strain>
    </source>
</reference>
<evidence type="ECO:0000313" key="3">
    <source>
        <dbReference type="Proteomes" id="UP000824469"/>
    </source>
</evidence>
<dbReference type="AlphaFoldDB" id="A0AA38F766"/>
<feature type="transmembrane region" description="Helical" evidence="1">
    <location>
        <begin position="15"/>
        <end position="38"/>
    </location>
</feature>
<organism evidence="2 3">
    <name type="scientific">Taxus chinensis</name>
    <name type="common">Chinese yew</name>
    <name type="synonym">Taxus wallichiana var. chinensis</name>
    <dbReference type="NCBI Taxonomy" id="29808"/>
    <lineage>
        <taxon>Eukaryota</taxon>
        <taxon>Viridiplantae</taxon>
        <taxon>Streptophyta</taxon>
        <taxon>Embryophyta</taxon>
        <taxon>Tracheophyta</taxon>
        <taxon>Spermatophyta</taxon>
        <taxon>Pinopsida</taxon>
        <taxon>Pinidae</taxon>
        <taxon>Conifers II</taxon>
        <taxon>Cupressales</taxon>
        <taxon>Taxaceae</taxon>
        <taxon>Taxus</taxon>
    </lineage>
</organism>
<protein>
    <submittedName>
        <fullName evidence="2">Uncharacterized protein</fullName>
    </submittedName>
</protein>
<sequence length="83" mass="9316">FVKWPIHNNLSKVGVVFIGIMGFIAMLGYLGGILYLAFQKDKEVTYLLPLEESIAIESNCEQRYNNNNSKLRGPSGAIPREDI</sequence>
<keyword evidence="1" id="KW-0812">Transmembrane</keyword>
<keyword evidence="3" id="KW-1185">Reference proteome</keyword>
<accession>A0AA38F766</accession>
<feature type="non-terminal residue" evidence="2">
    <location>
        <position position="83"/>
    </location>
</feature>
<keyword evidence="1" id="KW-0472">Membrane</keyword>
<dbReference type="Proteomes" id="UP000824469">
    <property type="component" value="Unassembled WGS sequence"/>
</dbReference>
<feature type="non-terminal residue" evidence="2">
    <location>
        <position position="1"/>
    </location>
</feature>
<keyword evidence="1" id="KW-1133">Transmembrane helix</keyword>
<dbReference type="EMBL" id="JAHRHJ020003813">
    <property type="protein sequence ID" value="KAH9290697.1"/>
    <property type="molecule type" value="Genomic_DNA"/>
</dbReference>